<gene>
    <name evidence="1" type="ORF">E1263_41400</name>
</gene>
<reference evidence="1 2" key="1">
    <citation type="submission" date="2019-03" db="EMBL/GenBank/DDBJ databases">
        <title>Draft genome sequences of novel Actinobacteria.</title>
        <authorList>
            <person name="Sahin N."/>
            <person name="Ay H."/>
            <person name="Saygin H."/>
        </authorList>
    </citation>
    <scope>NUCLEOTIDE SEQUENCE [LARGE SCALE GENOMIC DNA]</scope>
    <source>
        <strain evidence="1 2">JCM 13523</strain>
    </source>
</reference>
<dbReference type="Proteomes" id="UP000295124">
    <property type="component" value="Unassembled WGS sequence"/>
</dbReference>
<accession>A0A4R4YG12</accession>
<proteinExistence type="predicted"/>
<evidence type="ECO:0000313" key="1">
    <source>
        <dbReference type="EMBL" id="TDD43683.1"/>
    </source>
</evidence>
<keyword evidence="2" id="KW-1185">Reference proteome</keyword>
<dbReference type="AlphaFoldDB" id="A0A4R4YG12"/>
<name>A0A4R4YG12_9ACTN</name>
<evidence type="ECO:0000313" key="2">
    <source>
        <dbReference type="Proteomes" id="UP000295124"/>
    </source>
</evidence>
<dbReference type="RefSeq" id="WP_132177785.1">
    <property type="nucleotide sequence ID" value="NZ_SMKX01000254.1"/>
</dbReference>
<comment type="caution">
    <text evidence="1">The sequence shown here is derived from an EMBL/GenBank/DDBJ whole genome shotgun (WGS) entry which is preliminary data.</text>
</comment>
<sequence>MGVEEALRLWDEFPVRRAPRPIVLMDCAIGRGRLSQREQVLGHRPVVSEVGLPPGILGRLQPKYPDGSAPAVVTSVRRVWPEFRTDRGHRPLPAYRLEFAGATGDLLLLDDSVVARTWWPEGLTGRWRGGLPGMCASVVMDGGRSVRLLFQGALPSYSDVRVRAVHESRTAVLVEVEDLPHRPGSPMPLAAVGRVVMARLEQPLGARVLLVGEGVPVQVMSAG</sequence>
<dbReference type="OrthoDB" id="3815892at2"/>
<organism evidence="1 2">
    <name type="scientific">Kribbella antibiotica</name>
    <dbReference type="NCBI Taxonomy" id="190195"/>
    <lineage>
        <taxon>Bacteria</taxon>
        <taxon>Bacillati</taxon>
        <taxon>Actinomycetota</taxon>
        <taxon>Actinomycetes</taxon>
        <taxon>Propionibacteriales</taxon>
        <taxon>Kribbellaceae</taxon>
        <taxon>Kribbella</taxon>
    </lineage>
</organism>
<protein>
    <submittedName>
        <fullName evidence="1">Uncharacterized protein</fullName>
    </submittedName>
</protein>
<dbReference type="EMBL" id="SMKX01000254">
    <property type="protein sequence ID" value="TDD43683.1"/>
    <property type="molecule type" value="Genomic_DNA"/>
</dbReference>